<reference evidence="3 4" key="1">
    <citation type="submission" date="2020-08" db="EMBL/GenBank/DDBJ databases">
        <title>Genomic Encyclopedia of Archaeal and Bacterial Type Strains, Phase II (KMG-II): from individual species to whole genera.</title>
        <authorList>
            <person name="Goeker M."/>
        </authorList>
    </citation>
    <scope>NUCLEOTIDE SEQUENCE [LARGE SCALE GENOMIC DNA]</scope>
    <source>
        <strain evidence="3 4">DSM 23288</strain>
    </source>
</reference>
<comment type="caution">
    <text evidence="3">The sequence shown here is derived from an EMBL/GenBank/DDBJ whole genome shotgun (WGS) entry which is preliminary data.</text>
</comment>
<dbReference type="GO" id="GO:0008999">
    <property type="term" value="F:protein-N-terminal-alanine acetyltransferase activity"/>
    <property type="evidence" value="ECO:0007669"/>
    <property type="project" value="UniProtKB-EC"/>
</dbReference>
<dbReference type="Proteomes" id="UP000585272">
    <property type="component" value="Unassembled WGS sequence"/>
</dbReference>
<dbReference type="InterPro" id="IPR051908">
    <property type="entry name" value="Ribosomal_N-acetyltransferase"/>
</dbReference>
<feature type="region of interest" description="Disordered" evidence="1">
    <location>
        <begin position="205"/>
        <end position="229"/>
    </location>
</feature>
<proteinExistence type="predicted"/>
<dbReference type="EC" id="2.3.1.267" evidence="3"/>
<dbReference type="InterPro" id="IPR000182">
    <property type="entry name" value="GNAT_dom"/>
</dbReference>
<evidence type="ECO:0000313" key="3">
    <source>
        <dbReference type="EMBL" id="MBB4664470.1"/>
    </source>
</evidence>
<feature type="compositionally biased region" description="Low complexity" evidence="1">
    <location>
        <begin position="217"/>
        <end position="229"/>
    </location>
</feature>
<dbReference type="GO" id="GO:1990189">
    <property type="term" value="F:protein N-terminal-serine acetyltransferase activity"/>
    <property type="evidence" value="ECO:0007669"/>
    <property type="project" value="TreeGrafter"/>
</dbReference>
<keyword evidence="3" id="KW-0808">Transferase</keyword>
<dbReference type="PANTHER" id="PTHR43441">
    <property type="entry name" value="RIBOSOMAL-PROTEIN-SERINE ACETYLTRANSFERASE"/>
    <property type="match status" value="1"/>
</dbReference>
<dbReference type="Pfam" id="PF13302">
    <property type="entry name" value="Acetyltransf_3"/>
    <property type="match status" value="1"/>
</dbReference>
<protein>
    <submittedName>
        <fullName evidence="3">Ribosomal-protein-alanine N-acetyltransferase</fullName>
        <ecNumber evidence="3">2.3.1.267</ecNumber>
    </submittedName>
</protein>
<gene>
    <name evidence="3" type="ORF">BDZ31_004081</name>
</gene>
<dbReference type="EMBL" id="JACHNU010000007">
    <property type="protein sequence ID" value="MBB4664470.1"/>
    <property type="molecule type" value="Genomic_DNA"/>
</dbReference>
<name>A0A840IKM3_9ACTN</name>
<keyword evidence="4" id="KW-1185">Reference proteome</keyword>
<feature type="compositionally biased region" description="Gly residues" evidence="1">
    <location>
        <begin position="205"/>
        <end position="216"/>
    </location>
</feature>
<keyword evidence="3" id="KW-0012">Acyltransferase</keyword>
<dbReference type="GO" id="GO:0005737">
    <property type="term" value="C:cytoplasm"/>
    <property type="evidence" value="ECO:0007669"/>
    <property type="project" value="TreeGrafter"/>
</dbReference>
<dbReference type="RefSeq" id="WP_183344536.1">
    <property type="nucleotide sequence ID" value="NZ_JACHNU010000007.1"/>
</dbReference>
<evidence type="ECO:0000256" key="1">
    <source>
        <dbReference type="SAM" id="MobiDB-lite"/>
    </source>
</evidence>
<dbReference type="Gene3D" id="3.40.630.30">
    <property type="match status" value="1"/>
</dbReference>
<organism evidence="3 4">
    <name type="scientific">Conexibacter arvalis</name>
    <dbReference type="NCBI Taxonomy" id="912552"/>
    <lineage>
        <taxon>Bacteria</taxon>
        <taxon>Bacillati</taxon>
        <taxon>Actinomycetota</taxon>
        <taxon>Thermoleophilia</taxon>
        <taxon>Solirubrobacterales</taxon>
        <taxon>Conexibacteraceae</taxon>
        <taxon>Conexibacter</taxon>
    </lineage>
</organism>
<feature type="domain" description="N-acetyltransferase" evidence="2">
    <location>
        <begin position="8"/>
        <end position="171"/>
    </location>
</feature>
<accession>A0A840IKM3</accession>
<dbReference type="InterPro" id="IPR016181">
    <property type="entry name" value="Acyl_CoA_acyltransferase"/>
</dbReference>
<dbReference type="SUPFAM" id="SSF55729">
    <property type="entry name" value="Acyl-CoA N-acyltransferases (Nat)"/>
    <property type="match status" value="1"/>
</dbReference>
<dbReference type="PROSITE" id="PS51186">
    <property type="entry name" value="GNAT"/>
    <property type="match status" value="1"/>
</dbReference>
<sequence length="229" mass="24436">MEVAGPTLTLRYATADDADALFALASDPEVTRFFSWGPYRDRGEPRAYIERLAGERARGDQLDLLIVHRVDGPIGVTGLSELSRRDRRAVVGTWLGRRWWGSGANRESKALVARLGFERLGLERIGAYADVENGRSQRALERIGFVREGTLRRWHRHGDAVHDVVLFSLLRAEFAGSPLAALPAQVRGEPPEAFVVAPAALPGQASGGEAGGGVTGAGSAPSSSGVIGG</sequence>
<evidence type="ECO:0000313" key="4">
    <source>
        <dbReference type="Proteomes" id="UP000585272"/>
    </source>
</evidence>
<dbReference type="AlphaFoldDB" id="A0A840IKM3"/>
<evidence type="ECO:0000259" key="2">
    <source>
        <dbReference type="PROSITE" id="PS51186"/>
    </source>
</evidence>
<dbReference type="PANTHER" id="PTHR43441:SF11">
    <property type="entry name" value="RIBOSOMAL-PROTEIN-SERINE ACETYLTRANSFERASE"/>
    <property type="match status" value="1"/>
</dbReference>